<organism evidence="3 4">
    <name type="scientific">Mytilus galloprovincialis</name>
    <name type="common">Mediterranean mussel</name>
    <dbReference type="NCBI Taxonomy" id="29158"/>
    <lineage>
        <taxon>Eukaryota</taxon>
        <taxon>Metazoa</taxon>
        <taxon>Spiralia</taxon>
        <taxon>Lophotrochozoa</taxon>
        <taxon>Mollusca</taxon>
        <taxon>Bivalvia</taxon>
        <taxon>Autobranchia</taxon>
        <taxon>Pteriomorphia</taxon>
        <taxon>Mytilida</taxon>
        <taxon>Mytiloidea</taxon>
        <taxon>Mytilidae</taxon>
        <taxon>Mytilinae</taxon>
        <taxon>Mytilus</taxon>
    </lineage>
</organism>
<reference evidence="3" key="1">
    <citation type="submission" date="2018-11" db="EMBL/GenBank/DDBJ databases">
        <authorList>
            <person name="Alioto T."/>
            <person name="Alioto T."/>
        </authorList>
    </citation>
    <scope>NUCLEOTIDE SEQUENCE</scope>
</reference>
<name>A0A8B6ES46_MYTGA</name>
<evidence type="ECO:0000259" key="2">
    <source>
        <dbReference type="SMART" id="SM01214"/>
    </source>
</evidence>
<dbReference type="InterPro" id="IPR045167">
    <property type="entry name" value="Hobbit"/>
</dbReference>
<accession>A0A8B6ES46</accession>
<dbReference type="PANTHER" id="PTHR15678:SF6">
    <property type="entry name" value="BRIDGE-LIKE LIPID TRANSFER PROTEIN FAMILY MEMBER 2"/>
    <property type="match status" value="1"/>
</dbReference>
<dbReference type="SMART" id="SM01214">
    <property type="entry name" value="Fmp27_GFWDK"/>
    <property type="match status" value="1"/>
</dbReference>
<evidence type="ECO:0000313" key="4">
    <source>
        <dbReference type="Proteomes" id="UP000596742"/>
    </source>
</evidence>
<gene>
    <name evidence="3" type="ORF">MGAL_10B034922</name>
</gene>
<sequence>MEPEAQEDVTIYPPSLGGTVCPSQLFWLHKQTLSHDWHRNFSFDSFMIVFPYGYDFALCFEEFVNLFKWWKLVHNYKSKPFTLESKLPPDLQIKAKVFMVQLGDDPFEIKLGDNYELLKDECQENIIRKNVMDQKINTLRKQHGYIPSDTIEELYASLTKKSSDIYVKRSRLLYANTPMRTKLFTWTMKDLEIIAMADLSFHGKENAVKHMREIDSDSPYPEEGLEFLTLWCRYVTVNINHWTVMLRDYPQPMFDVKNLYLWGRLVGAEQDGTKRAKRSCTVEVASPWTNMEVERNLPALKFYHDFSCDVVSWTQAYGANWEPCVAQYNVCFDNVNKPSIDPSVPMPIWDKIRLLLHGRLTISIQEMTWLYHASFDPYNTTEFMDWTWTNLLMEWTNANFLLKGDFDISVNTASKYDDCKLLHLPNLRLNIHLDWISRGDPNDHHAVMPCAPDKVPEYSLEDHDSFRAFRSQNLSVTMSLDTKPKHDNTLNVPKCIFYASTLRFLDKIKLCLAGVTRPTRRGALFSNTKSRKPQLTRHYKSIKMAVNLHRFNICYWMSFSKQHGSELLAESFVLNVCNDLSLVPIEDGLFHRPAANWSVRYLSCELLGAKTWLCSAHKESEDEQLNHSLRFPVDKSFFISVSRVTYLRGEVVESDSSDEEEDVKNGAKPTHCVHVYDMKGAWNKSNNIVLIGLYDSYQKAQSLRRNLSSDALKVVKVDEGRNAYKNRTSSFQDRASSPTAEKSDPFAKSQRGKAYSMLMKLVAESDSKSIVFTEEPSSVNMDQLQGVAACQTDDVTQKNWLIELHNSQVIVKGCETPGHVIISAAHAQVLSCNHVPVWKDNQLRSKTTWVCSVECMQYYATVDSGPESDDDKMAWLSPENVEDRSEPDLSGLTEMVSSGHSVGGVVYSYFPHSNKKSKMKDCIQLQRIISRCKCQIFYASYGECDLSLLPEVPPPPSDDSDMMSREQGADSFTLLHHDLNICTNSSQYLMILDIVNNLLLHTEQSKKETTEKLQSMRFQLQLSPIEDQKTPIQLLQERVREEVQKQRRLEKDIYLIHKILNDEDIEPDPDESHDPTVLLRVRTTREESLTNNADHLEKLLYECKEQINTLNEELSIRISCFQESQLIKIKAQMKTAKEKQAQVEKVNEVCFKFAHWRLTEKDGQLGIADLVLRNFVYSKVNRDNETWTHQLELGWVKVTNLQPNTMYKDVLVPRDPLGKESDRQMALRILCSERSPVGGIAVKEHFEVVVIPLQIQITYHFYKILLAFFFPGETDEDDDVENKKKDKKEKDKKKKEAKKSKSSFYIDVDSEDIDKMRERAANNNTFVYVKIPEVSMRVSYKGEKEKNIEDIHDFSIILPTFEYHNRIWTWFDILMALKNDSKRLILSQAIKQKLHMRSRVGDETPLTDVQQEEDKMKMLLGAKLLAGQDKPRKKSLFGKSQEK</sequence>
<evidence type="ECO:0000313" key="3">
    <source>
        <dbReference type="EMBL" id="VDI37614.1"/>
    </source>
</evidence>
<feature type="region of interest" description="Disordered" evidence="1">
    <location>
        <begin position="1275"/>
        <end position="1294"/>
    </location>
</feature>
<feature type="compositionally biased region" description="Polar residues" evidence="1">
    <location>
        <begin position="725"/>
        <end position="740"/>
    </location>
</feature>
<comment type="caution">
    <text evidence="3">The sequence shown here is derived from an EMBL/GenBank/DDBJ whole genome shotgun (WGS) entry which is preliminary data.</text>
</comment>
<proteinExistence type="predicted"/>
<feature type="region of interest" description="Disordered" evidence="1">
    <location>
        <begin position="725"/>
        <end position="747"/>
    </location>
</feature>
<protein>
    <recommendedName>
        <fullName evidence="2">FMP27/BLTP2/Hobbit GFWDK motif-containing RBG unit domain-containing protein</fullName>
    </recommendedName>
</protein>
<dbReference type="PANTHER" id="PTHR15678">
    <property type="entry name" value="ANTIGEN MLAA-22-RELATED"/>
    <property type="match status" value="1"/>
</dbReference>
<dbReference type="OrthoDB" id="1562405at2759"/>
<dbReference type="EMBL" id="UYJE01005476">
    <property type="protein sequence ID" value="VDI37614.1"/>
    <property type="molecule type" value="Genomic_DNA"/>
</dbReference>
<keyword evidence="4" id="KW-1185">Reference proteome</keyword>
<dbReference type="InterPro" id="IPR019441">
    <property type="entry name" value="FMP27/BLTP2/Hobbit_GFWDK_RBG"/>
</dbReference>
<dbReference type="Proteomes" id="UP000596742">
    <property type="component" value="Unassembled WGS sequence"/>
</dbReference>
<feature type="domain" description="FMP27/BLTP2/Hobbit GFWDK motif-containing RBG unit" evidence="2">
    <location>
        <begin position="248"/>
        <end position="380"/>
    </location>
</feature>
<feature type="compositionally biased region" description="Basic residues" evidence="1">
    <location>
        <begin position="1285"/>
        <end position="1294"/>
    </location>
</feature>
<evidence type="ECO:0000256" key="1">
    <source>
        <dbReference type="SAM" id="MobiDB-lite"/>
    </source>
</evidence>
<dbReference type="Pfam" id="PF10344">
    <property type="entry name" value="Hobbit"/>
    <property type="match status" value="1"/>
</dbReference>